<dbReference type="Gene3D" id="1.10.220.60">
    <property type="entry name" value="GRIP domain"/>
    <property type="match status" value="1"/>
</dbReference>
<evidence type="ECO:0000256" key="3">
    <source>
        <dbReference type="ARBA" id="ARBA00022490"/>
    </source>
</evidence>
<keyword evidence="3" id="KW-0963">Cytoplasm</keyword>
<dbReference type="PANTHER" id="PTHR23157:SF25">
    <property type="entry name" value="GRIP AND COILED-COIL DOMAIN-CONTAINING PROTEIN 1"/>
    <property type="match status" value="1"/>
</dbReference>
<feature type="coiled-coil region" evidence="6">
    <location>
        <begin position="85"/>
        <end position="151"/>
    </location>
</feature>
<feature type="coiled-coil region" evidence="6">
    <location>
        <begin position="544"/>
        <end position="589"/>
    </location>
</feature>
<dbReference type="SUPFAM" id="SSF101283">
    <property type="entry name" value="GRIP domain"/>
    <property type="match status" value="1"/>
</dbReference>
<comment type="caution">
    <text evidence="8">The sequence shown here is derived from an EMBL/GenBank/DDBJ whole genome shotgun (WGS) entry which is preliminary data.</text>
</comment>
<reference evidence="8 9" key="1">
    <citation type="submission" date="2023-09" db="EMBL/GenBank/DDBJ databases">
        <title>Genomes of two closely related lineages of the louse Polyplax serrata with different host specificities.</title>
        <authorList>
            <person name="Martinu J."/>
            <person name="Tarabai H."/>
            <person name="Stefka J."/>
            <person name="Hypsa V."/>
        </authorList>
    </citation>
    <scope>NUCLEOTIDE SEQUENCE [LARGE SCALE GENOMIC DNA]</scope>
    <source>
        <strain evidence="8">98ZLc_SE</strain>
    </source>
</reference>
<gene>
    <name evidence="8" type="ORF">RUM44_012857</name>
</gene>
<evidence type="ECO:0000259" key="7">
    <source>
        <dbReference type="PROSITE" id="PS50913"/>
    </source>
</evidence>
<keyword evidence="9" id="KW-1185">Reference proteome</keyword>
<dbReference type="EMBL" id="JAWJWF010000001">
    <property type="protein sequence ID" value="KAK6641148.1"/>
    <property type="molecule type" value="Genomic_DNA"/>
</dbReference>
<dbReference type="Proteomes" id="UP001359485">
    <property type="component" value="Unassembled WGS sequence"/>
</dbReference>
<evidence type="ECO:0000313" key="9">
    <source>
        <dbReference type="Proteomes" id="UP001359485"/>
    </source>
</evidence>
<organism evidence="8 9">
    <name type="scientific">Polyplax serrata</name>
    <name type="common">Common mouse louse</name>
    <dbReference type="NCBI Taxonomy" id="468196"/>
    <lineage>
        <taxon>Eukaryota</taxon>
        <taxon>Metazoa</taxon>
        <taxon>Ecdysozoa</taxon>
        <taxon>Arthropoda</taxon>
        <taxon>Hexapoda</taxon>
        <taxon>Insecta</taxon>
        <taxon>Pterygota</taxon>
        <taxon>Neoptera</taxon>
        <taxon>Paraneoptera</taxon>
        <taxon>Psocodea</taxon>
        <taxon>Troctomorpha</taxon>
        <taxon>Phthiraptera</taxon>
        <taxon>Anoplura</taxon>
        <taxon>Polyplacidae</taxon>
        <taxon>Polyplax</taxon>
    </lineage>
</organism>
<keyword evidence="5" id="KW-0472">Membrane</keyword>
<dbReference type="Pfam" id="PF01465">
    <property type="entry name" value="GRIP"/>
    <property type="match status" value="1"/>
</dbReference>
<dbReference type="PROSITE" id="PS50913">
    <property type="entry name" value="GRIP"/>
    <property type="match status" value="1"/>
</dbReference>
<dbReference type="PANTHER" id="PTHR23157">
    <property type="entry name" value="GRIP AND COILED-COIL DOMAIN-CONTAINING PROTEIN 1"/>
    <property type="match status" value="1"/>
</dbReference>
<evidence type="ECO:0000256" key="1">
    <source>
        <dbReference type="ARBA" id="ARBA00004184"/>
    </source>
</evidence>
<evidence type="ECO:0000256" key="2">
    <source>
        <dbReference type="ARBA" id="ARBA00004496"/>
    </source>
</evidence>
<evidence type="ECO:0000256" key="5">
    <source>
        <dbReference type="ARBA" id="ARBA00023136"/>
    </source>
</evidence>
<feature type="coiled-coil region" evidence="6">
    <location>
        <begin position="12"/>
        <end position="53"/>
    </location>
</feature>
<feature type="domain" description="GRIP" evidence="7">
    <location>
        <begin position="590"/>
        <end position="640"/>
    </location>
</feature>
<feature type="coiled-coil region" evidence="6">
    <location>
        <begin position="186"/>
        <end position="284"/>
    </location>
</feature>
<dbReference type="SMART" id="SM00755">
    <property type="entry name" value="Grip"/>
    <property type="match status" value="1"/>
</dbReference>
<evidence type="ECO:0000256" key="4">
    <source>
        <dbReference type="ARBA" id="ARBA00023054"/>
    </source>
</evidence>
<evidence type="ECO:0000256" key="6">
    <source>
        <dbReference type="SAM" id="Coils"/>
    </source>
</evidence>
<protein>
    <recommendedName>
        <fullName evidence="7">GRIP domain-containing protein</fullName>
    </recommendedName>
</protein>
<sequence length="652" mass="76255">MNNSKQILLDIVDEQKKTIEKYSNKLRDVVAAHKSLIKEKKALEDTIKILNEKKTVEDTLQTASASDPDNQSDCPSLVPCSELEEEKLKSQVVSLLNNISNLVEEKSRMEENFRVNHKQLVDDKKVVENKCRDLQEEVNALHKQLKAFENKNPYEFFSRKDSKIQKTTSQSNKLQPERDVTYKNVETDLSHQLKNYEIEVKNLRGELDAKRVVQELSEKKLREYCSELNNLKEEIKNLQLEHQAELQLEKQRARDVENNSKKLAAIQEERVVNLETRLAELSETIGGYDRLRIQDQTEIQKLKDKIAHMDYGQKVNIAENQVPELKSDDYESISKKILKLKRDLKIIAEKHGKEEDFKNMFSTVSNLDSSHSQCIEEFNKLKAEFELYKTKAKVNSTTELQGYKENEVLQNQIRNLQEKIKVLNDRNKNIEKEYQLQVDQLKKTMKNEKAKFKEELEISELDCIGRIWILEEQLQKQRERSLAMLEEKEQEIQSLQNTFHMLLPGTAQKTDSDLGESGNLKGQALDVPHIVYYTNEIARRDVEISNLRKKNYKVEIELRELKKEIVSITEVHKEEKKSLKAEISRLERCQTREGANLEYLKNVVYSFLLSNDPKSKRHMCNAISAVLKFSDSELQKVIDHSKNRWWTNTSFK</sequence>
<proteinExistence type="predicted"/>
<keyword evidence="4 6" id="KW-0175">Coiled coil</keyword>
<comment type="subcellular location">
    <subcellularLocation>
        <location evidence="2">Cytoplasm</location>
    </subcellularLocation>
    <subcellularLocation>
        <location evidence="1">Endomembrane system</location>
        <topology evidence="1">Peripheral membrane protein</topology>
    </subcellularLocation>
</comment>
<accession>A0ABR1BCH9</accession>
<dbReference type="InterPro" id="IPR000237">
    <property type="entry name" value="GRIP_dom"/>
</dbReference>
<evidence type="ECO:0000313" key="8">
    <source>
        <dbReference type="EMBL" id="KAK6641148.1"/>
    </source>
</evidence>
<name>A0ABR1BCH9_POLSC</name>
<dbReference type="InterPro" id="IPR051952">
    <property type="entry name" value="Golgi-autophagy_related"/>
</dbReference>
<feature type="coiled-coil region" evidence="6">
    <location>
        <begin position="406"/>
        <end position="498"/>
    </location>
</feature>